<dbReference type="GO" id="GO:0016780">
    <property type="term" value="F:phosphotransferase activity, for other substituted phosphate groups"/>
    <property type="evidence" value="ECO:0007669"/>
    <property type="project" value="TreeGrafter"/>
</dbReference>
<evidence type="ECO:0000256" key="1">
    <source>
        <dbReference type="ARBA" id="ARBA00006464"/>
    </source>
</evidence>
<dbReference type="AlphaFoldDB" id="A0A0G0JDU9"/>
<dbReference type="PANTHER" id="PTHR30576:SF0">
    <property type="entry name" value="UNDECAPRENYL-PHOSPHATE N-ACETYLGALACTOSAMINYL 1-PHOSPHATE TRANSFERASE-RELATED"/>
    <property type="match status" value="1"/>
</dbReference>
<keyword evidence="3" id="KW-0808">Transferase</keyword>
<name>A0A0G0JDU9_9BACT</name>
<comment type="similarity">
    <text evidence="1">Belongs to the bacterial sugar transferase family.</text>
</comment>
<dbReference type="InterPro" id="IPR003362">
    <property type="entry name" value="Bact_transf"/>
</dbReference>
<dbReference type="Pfam" id="PF02397">
    <property type="entry name" value="Bac_transf"/>
    <property type="match status" value="1"/>
</dbReference>
<accession>A0A0G0JDU9</accession>
<dbReference type="PATRIC" id="fig|1618742.3.peg.527"/>
<reference evidence="3 4" key="1">
    <citation type="journal article" date="2015" name="Nature">
        <title>rRNA introns, odd ribosomes, and small enigmatic genomes across a large radiation of phyla.</title>
        <authorList>
            <person name="Brown C.T."/>
            <person name="Hug L.A."/>
            <person name="Thomas B.C."/>
            <person name="Sharon I."/>
            <person name="Castelle C.J."/>
            <person name="Singh A."/>
            <person name="Wilkins M.J."/>
            <person name="Williams K.H."/>
            <person name="Banfield J.F."/>
        </authorList>
    </citation>
    <scope>NUCLEOTIDE SEQUENCE [LARGE SCALE GENOMIC DNA]</scope>
</reference>
<dbReference type="EMBL" id="LBTF01000030">
    <property type="protein sequence ID" value="KKQ34954.1"/>
    <property type="molecule type" value="Genomic_DNA"/>
</dbReference>
<organism evidence="3 4">
    <name type="scientific">Candidatus Nomurabacteria bacterium GW2011_GWB1_37_5</name>
    <dbReference type="NCBI Taxonomy" id="1618742"/>
    <lineage>
        <taxon>Bacteria</taxon>
        <taxon>Candidatus Nomuraibacteriota</taxon>
    </lineage>
</organism>
<comment type="caution">
    <text evidence="3">The sequence shown here is derived from an EMBL/GenBank/DDBJ whole genome shotgun (WGS) entry which is preliminary data.</text>
</comment>
<dbReference type="PANTHER" id="PTHR30576">
    <property type="entry name" value="COLANIC BIOSYNTHESIS UDP-GLUCOSE LIPID CARRIER TRANSFERASE"/>
    <property type="match status" value="1"/>
</dbReference>
<evidence type="ECO:0000259" key="2">
    <source>
        <dbReference type="Pfam" id="PF02397"/>
    </source>
</evidence>
<sequence>MVKNAEQDGAKWAVRNDHRITPLGRILRSTHLDEMPQLWNILRGDISFVGPRPERPEFTENLKKEIPHYEMRHIIKPGLTGWAQISYRYGASVADATEKLKYDLYYIKNRSLVLDLLIILKTIRMVFKNH</sequence>
<feature type="domain" description="Bacterial sugar transferase" evidence="2">
    <location>
        <begin position="1"/>
        <end position="128"/>
    </location>
</feature>
<dbReference type="Proteomes" id="UP000033876">
    <property type="component" value="Unassembled WGS sequence"/>
</dbReference>
<gene>
    <name evidence="3" type="ORF">US50_C0030G0011</name>
</gene>
<evidence type="ECO:0000313" key="4">
    <source>
        <dbReference type="Proteomes" id="UP000033876"/>
    </source>
</evidence>
<evidence type="ECO:0000313" key="3">
    <source>
        <dbReference type="EMBL" id="KKQ34954.1"/>
    </source>
</evidence>
<protein>
    <submittedName>
        <fullName evidence="3">Sugar transferase involved in lipopolysaccharide synthesis</fullName>
    </submittedName>
</protein>
<proteinExistence type="inferred from homology"/>